<evidence type="ECO:0000313" key="2">
    <source>
        <dbReference type="Ensembl" id="ENSCRFP00000013530.1"/>
    </source>
</evidence>
<keyword evidence="3" id="KW-1185">Reference proteome</keyword>
<dbReference type="AlphaFoldDB" id="A0A8C3QZY6"/>
<protein>
    <submittedName>
        <fullName evidence="2">Uncharacterized protein</fullName>
    </submittedName>
</protein>
<dbReference type="Proteomes" id="UP000694396">
    <property type="component" value="Unplaced"/>
</dbReference>
<sequence>MTSTHILPKQRPISLNRHRPNLLPTSGIIMLTSSPNTNSNRCRNHNPNPMSNLRSNNPNNLTWPHLLNTILPSQHQLRTHT</sequence>
<organism evidence="2 3">
    <name type="scientific">Cyanoderma ruficeps</name>
    <name type="common">rufous-capped babbler</name>
    <dbReference type="NCBI Taxonomy" id="181631"/>
    <lineage>
        <taxon>Eukaryota</taxon>
        <taxon>Metazoa</taxon>
        <taxon>Chordata</taxon>
        <taxon>Craniata</taxon>
        <taxon>Vertebrata</taxon>
        <taxon>Euteleostomi</taxon>
        <taxon>Archelosauria</taxon>
        <taxon>Archosauria</taxon>
        <taxon>Dinosauria</taxon>
        <taxon>Saurischia</taxon>
        <taxon>Theropoda</taxon>
        <taxon>Coelurosauria</taxon>
        <taxon>Aves</taxon>
        <taxon>Neognathae</taxon>
        <taxon>Neoaves</taxon>
        <taxon>Telluraves</taxon>
        <taxon>Australaves</taxon>
        <taxon>Passeriformes</taxon>
        <taxon>Sylvioidea</taxon>
        <taxon>Timaliidae</taxon>
        <taxon>Cyanoderma</taxon>
    </lineage>
</organism>
<feature type="region of interest" description="Disordered" evidence="1">
    <location>
        <begin position="1"/>
        <end position="21"/>
    </location>
</feature>
<accession>A0A8C3QZY6</accession>
<dbReference type="Ensembl" id="ENSCRFT00000014003.1">
    <property type="protein sequence ID" value="ENSCRFP00000013530.1"/>
    <property type="gene ID" value="ENSCRFG00000010476.1"/>
</dbReference>
<reference evidence="2" key="1">
    <citation type="submission" date="2025-08" db="UniProtKB">
        <authorList>
            <consortium name="Ensembl"/>
        </authorList>
    </citation>
    <scope>IDENTIFICATION</scope>
</reference>
<proteinExistence type="predicted"/>
<evidence type="ECO:0000256" key="1">
    <source>
        <dbReference type="SAM" id="MobiDB-lite"/>
    </source>
</evidence>
<reference evidence="2" key="2">
    <citation type="submission" date="2025-09" db="UniProtKB">
        <authorList>
            <consortium name="Ensembl"/>
        </authorList>
    </citation>
    <scope>IDENTIFICATION</scope>
</reference>
<feature type="region of interest" description="Disordered" evidence="1">
    <location>
        <begin position="33"/>
        <end position="60"/>
    </location>
</feature>
<name>A0A8C3QZY6_9PASS</name>
<evidence type="ECO:0000313" key="3">
    <source>
        <dbReference type="Proteomes" id="UP000694396"/>
    </source>
</evidence>